<gene>
    <name evidence="1" type="ORF">R1flu_021603</name>
</gene>
<accession>A0ABD1ZPV7</accession>
<dbReference type="EMBL" id="JBHFFA010000001">
    <property type="protein sequence ID" value="KAL2653475.1"/>
    <property type="molecule type" value="Genomic_DNA"/>
</dbReference>
<name>A0ABD1ZPV7_9MARC</name>
<keyword evidence="2" id="KW-1185">Reference proteome</keyword>
<evidence type="ECO:0000313" key="1">
    <source>
        <dbReference type="EMBL" id="KAL2653475.1"/>
    </source>
</evidence>
<organism evidence="1 2">
    <name type="scientific">Riccia fluitans</name>
    <dbReference type="NCBI Taxonomy" id="41844"/>
    <lineage>
        <taxon>Eukaryota</taxon>
        <taxon>Viridiplantae</taxon>
        <taxon>Streptophyta</taxon>
        <taxon>Embryophyta</taxon>
        <taxon>Marchantiophyta</taxon>
        <taxon>Marchantiopsida</taxon>
        <taxon>Marchantiidae</taxon>
        <taxon>Marchantiales</taxon>
        <taxon>Ricciaceae</taxon>
        <taxon>Riccia</taxon>
    </lineage>
</organism>
<sequence>MFATLEMWRYAEPWSGGDTVGLMWWVEDFDAFTMLLENGVREVEEVLMDARLRSWETPEEHRGDFRDRLSVPLVF</sequence>
<dbReference type="Proteomes" id="UP001605036">
    <property type="component" value="Unassembled WGS sequence"/>
</dbReference>
<protein>
    <submittedName>
        <fullName evidence="1">Uncharacterized protein</fullName>
    </submittedName>
</protein>
<evidence type="ECO:0000313" key="2">
    <source>
        <dbReference type="Proteomes" id="UP001605036"/>
    </source>
</evidence>
<comment type="caution">
    <text evidence="1">The sequence shown here is derived from an EMBL/GenBank/DDBJ whole genome shotgun (WGS) entry which is preliminary data.</text>
</comment>
<dbReference type="AlphaFoldDB" id="A0ABD1ZPV7"/>
<reference evidence="1 2" key="1">
    <citation type="submission" date="2024-09" db="EMBL/GenBank/DDBJ databases">
        <title>Chromosome-scale assembly of Riccia fluitans.</title>
        <authorList>
            <person name="Paukszto L."/>
            <person name="Sawicki J."/>
            <person name="Karawczyk K."/>
            <person name="Piernik-Szablinska J."/>
            <person name="Szczecinska M."/>
            <person name="Mazdziarz M."/>
        </authorList>
    </citation>
    <scope>NUCLEOTIDE SEQUENCE [LARGE SCALE GENOMIC DNA]</scope>
    <source>
        <strain evidence="1">Rf_01</strain>
        <tissue evidence="1">Aerial parts of the thallus</tissue>
    </source>
</reference>
<proteinExistence type="predicted"/>